<protein>
    <submittedName>
        <fullName evidence="5">Response regulator transcription factor</fullName>
    </submittedName>
</protein>
<feature type="domain" description="Response regulatory" evidence="4">
    <location>
        <begin position="6"/>
        <end position="115"/>
    </location>
</feature>
<dbReference type="InterPro" id="IPR013971">
    <property type="entry name" value="HalX_domain"/>
</dbReference>
<dbReference type="Pfam" id="PF00072">
    <property type="entry name" value="Response_reg"/>
    <property type="match status" value="1"/>
</dbReference>
<organism evidence="5 6">
    <name type="scientific">Halorussus caseinilyticus</name>
    <dbReference type="NCBI Taxonomy" id="3034025"/>
    <lineage>
        <taxon>Archaea</taxon>
        <taxon>Methanobacteriati</taxon>
        <taxon>Methanobacteriota</taxon>
        <taxon>Stenosarchaea group</taxon>
        <taxon>Halobacteria</taxon>
        <taxon>Halobacteriales</taxon>
        <taxon>Haladaptataceae</taxon>
        <taxon>Halorussus</taxon>
    </lineage>
</organism>
<name>A0ABD5WS02_9EURY</name>
<proteinExistence type="predicted"/>
<dbReference type="PANTHER" id="PTHR44591">
    <property type="entry name" value="STRESS RESPONSE REGULATOR PROTEIN 1"/>
    <property type="match status" value="1"/>
</dbReference>
<sequence>MPNDATVLIVDDEKPITDAYAQWLDDDYHVRTAYSGSEALEKLDDEVDVVLLDRRMPDLSGEDVLNRIHEEGLTCRVALVSAVEPDFDILDLGFDAYLEKPVSEAEELLETVETLLRRSTYDAQMQRFLSLANKKAALETKKSPAELDANDEYEKLVSELAELRAQLSNTATDLDDEDLRAEFHDTDRGE</sequence>
<evidence type="ECO:0000256" key="2">
    <source>
        <dbReference type="PROSITE-ProRule" id="PRU00169"/>
    </source>
</evidence>
<gene>
    <name evidence="5" type="ORF">ACFQJ6_11045</name>
</gene>
<reference evidence="5 6" key="1">
    <citation type="journal article" date="2019" name="Int. J. Syst. Evol. Microbiol.">
        <title>The Global Catalogue of Microorganisms (GCM) 10K type strain sequencing project: providing services to taxonomists for standard genome sequencing and annotation.</title>
        <authorList>
            <consortium name="The Broad Institute Genomics Platform"/>
            <consortium name="The Broad Institute Genome Sequencing Center for Infectious Disease"/>
            <person name="Wu L."/>
            <person name="Ma J."/>
        </authorList>
    </citation>
    <scope>NUCLEOTIDE SEQUENCE [LARGE SCALE GENOMIC DNA]</scope>
    <source>
        <strain evidence="5 6">DT72</strain>
    </source>
</reference>
<evidence type="ECO:0000256" key="3">
    <source>
        <dbReference type="SAM" id="MobiDB-lite"/>
    </source>
</evidence>
<dbReference type="SUPFAM" id="SSF52172">
    <property type="entry name" value="CheY-like"/>
    <property type="match status" value="1"/>
</dbReference>
<dbReference type="RefSeq" id="WP_382209800.1">
    <property type="nucleotide sequence ID" value="NZ_JBHSZH010000005.1"/>
</dbReference>
<dbReference type="InterPro" id="IPR050595">
    <property type="entry name" value="Bact_response_regulator"/>
</dbReference>
<dbReference type="SMART" id="SM00448">
    <property type="entry name" value="REC"/>
    <property type="match status" value="1"/>
</dbReference>
<dbReference type="PROSITE" id="PS50110">
    <property type="entry name" value="RESPONSE_REGULATORY"/>
    <property type="match status" value="1"/>
</dbReference>
<accession>A0ABD5WS02</accession>
<dbReference type="EMBL" id="JBHSZH010000005">
    <property type="protein sequence ID" value="MFC7080578.1"/>
    <property type="molecule type" value="Genomic_DNA"/>
</dbReference>
<evidence type="ECO:0000259" key="4">
    <source>
        <dbReference type="PROSITE" id="PS50110"/>
    </source>
</evidence>
<comment type="caution">
    <text evidence="5">The sequence shown here is derived from an EMBL/GenBank/DDBJ whole genome shotgun (WGS) entry which is preliminary data.</text>
</comment>
<keyword evidence="6" id="KW-1185">Reference proteome</keyword>
<dbReference type="Gene3D" id="3.40.50.2300">
    <property type="match status" value="1"/>
</dbReference>
<keyword evidence="1 2" id="KW-0597">Phosphoprotein</keyword>
<evidence type="ECO:0000313" key="5">
    <source>
        <dbReference type="EMBL" id="MFC7080578.1"/>
    </source>
</evidence>
<feature type="modified residue" description="4-aspartylphosphate" evidence="2">
    <location>
        <position position="53"/>
    </location>
</feature>
<evidence type="ECO:0000313" key="6">
    <source>
        <dbReference type="Proteomes" id="UP001596407"/>
    </source>
</evidence>
<dbReference type="PANTHER" id="PTHR44591:SF3">
    <property type="entry name" value="RESPONSE REGULATORY DOMAIN-CONTAINING PROTEIN"/>
    <property type="match status" value="1"/>
</dbReference>
<feature type="region of interest" description="Disordered" evidence="3">
    <location>
        <begin position="169"/>
        <end position="190"/>
    </location>
</feature>
<dbReference type="InterPro" id="IPR011006">
    <property type="entry name" value="CheY-like_superfamily"/>
</dbReference>
<dbReference type="AlphaFoldDB" id="A0ABD5WS02"/>
<evidence type="ECO:0000256" key="1">
    <source>
        <dbReference type="ARBA" id="ARBA00022553"/>
    </source>
</evidence>
<dbReference type="InterPro" id="IPR001789">
    <property type="entry name" value="Sig_transdc_resp-reg_receiver"/>
</dbReference>
<dbReference type="Proteomes" id="UP001596407">
    <property type="component" value="Unassembled WGS sequence"/>
</dbReference>
<feature type="compositionally biased region" description="Basic and acidic residues" evidence="3">
    <location>
        <begin position="180"/>
        <end position="190"/>
    </location>
</feature>
<dbReference type="Pfam" id="PF08663">
    <property type="entry name" value="HalX"/>
    <property type="match status" value="1"/>
</dbReference>